<dbReference type="InterPro" id="IPR000742">
    <property type="entry name" value="EGF"/>
</dbReference>
<organism evidence="3 4">
    <name type="scientific">Aphanomyces astaci</name>
    <name type="common">Crayfish plague agent</name>
    <dbReference type="NCBI Taxonomy" id="112090"/>
    <lineage>
        <taxon>Eukaryota</taxon>
        <taxon>Sar</taxon>
        <taxon>Stramenopiles</taxon>
        <taxon>Oomycota</taxon>
        <taxon>Saprolegniomycetes</taxon>
        <taxon>Saprolegniales</taxon>
        <taxon>Verrucalvaceae</taxon>
        <taxon>Aphanomyces</taxon>
    </lineage>
</organism>
<feature type="domain" description="EGF-like" evidence="2">
    <location>
        <begin position="310"/>
        <end position="343"/>
    </location>
</feature>
<protein>
    <recommendedName>
        <fullName evidence="2">EGF-like domain-containing protein</fullName>
    </recommendedName>
</protein>
<name>A0A6A5A002_APHAT</name>
<dbReference type="PROSITE" id="PS00022">
    <property type="entry name" value="EGF_1"/>
    <property type="match status" value="2"/>
</dbReference>
<dbReference type="CDD" id="cd00055">
    <property type="entry name" value="EGF_Lam"/>
    <property type="match status" value="1"/>
</dbReference>
<keyword evidence="1" id="KW-1015">Disulfide bond</keyword>
<dbReference type="PROSITE" id="PS01186">
    <property type="entry name" value="EGF_2"/>
    <property type="match status" value="2"/>
</dbReference>
<dbReference type="Gene3D" id="2.10.25.10">
    <property type="entry name" value="Laminin"/>
    <property type="match status" value="1"/>
</dbReference>
<evidence type="ECO:0000256" key="1">
    <source>
        <dbReference type="PROSITE-ProRule" id="PRU00076"/>
    </source>
</evidence>
<dbReference type="Proteomes" id="UP000469452">
    <property type="component" value="Unassembled WGS sequence"/>
</dbReference>
<dbReference type="SMART" id="SM00181">
    <property type="entry name" value="EGF"/>
    <property type="match status" value="3"/>
</dbReference>
<sequence>MRRMTRLGQYKLGHFHIYWPYKLSISKQQQQYIIYTHDPMQIRSIVSVAAAAIIVSVVVAQTTDETTAPAVISSRPGICKGTGASADCAKYGQGYSCVAVESKVIGATLLSQCVRGNACGGNLNGRCPTFTNWPASIRRVQPVCAFSEVPNCDNAMNADGTSSVAVNDKTVSCFGATFVSATNSSHTKKVNGIYKCVDQKLYREKNMGFLDLTEKQLRACAGNVTTNNNGVRVSLGLCNAHGTCAPKSSLSGEYGCICNAGYSANDNCFVAVGNVCDAFGQCGSNGACDPKSGKCVCKPGSMGNQCSKCDPTAPAESVCTNRGSCDVGGTCQCNVGFEGLQCETRSRPVLDDSTTEDSDTSAANLAVSTAAVVTVAIAMSFAF</sequence>
<dbReference type="EMBL" id="VJMI01016840">
    <property type="protein sequence ID" value="KAF0716443.1"/>
    <property type="molecule type" value="Genomic_DNA"/>
</dbReference>
<feature type="domain" description="EGF-like" evidence="2">
    <location>
        <begin position="272"/>
        <end position="307"/>
    </location>
</feature>
<keyword evidence="1" id="KW-0245">EGF-like domain</keyword>
<accession>A0A6A5A002</accession>
<dbReference type="InterPro" id="IPR002049">
    <property type="entry name" value="LE_dom"/>
</dbReference>
<evidence type="ECO:0000313" key="3">
    <source>
        <dbReference type="EMBL" id="KAF0716443.1"/>
    </source>
</evidence>
<feature type="disulfide bond" evidence="1">
    <location>
        <begin position="333"/>
        <end position="342"/>
    </location>
</feature>
<reference evidence="3 4" key="1">
    <citation type="submission" date="2019-06" db="EMBL/GenBank/DDBJ databases">
        <title>Genomics analysis of Aphanomyces spp. identifies a new class of oomycete effector associated with host adaptation.</title>
        <authorList>
            <person name="Gaulin E."/>
        </authorList>
    </citation>
    <scope>NUCLEOTIDE SEQUENCE [LARGE SCALE GENOMIC DNA]</scope>
    <source>
        <strain evidence="3 4">E</strain>
    </source>
</reference>
<evidence type="ECO:0000259" key="2">
    <source>
        <dbReference type="PROSITE" id="PS50026"/>
    </source>
</evidence>
<proteinExistence type="predicted"/>
<dbReference type="PROSITE" id="PS50026">
    <property type="entry name" value="EGF_3"/>
    <property type="match status" value="3"/>
</dbReference>
<dbReference type="AlphaFoldDB" id="A0A6A5A002"/>
<feature type="domain" description="EGF-like" evidence="2">
    <location>
        <begin position="229"/>
        <end position="269"/>
    </location>
</feature>
<comment type="caution">
    <text evidence="1">Lacks conserved residue(s) required for the propagation of feature annotation.</text>
</comment>
<gene>
    <name evidence="3" type="ORF">AaE_011098</name>
</gene>
<comment type="caution">
    <text evidence="3">The sequence shown here is derived from an EMBL/GenBank/DDBJ whole genome shotgun (WGS) entry which is preliminary data.</text>
</comment>
<evidence type="ECO:0000313" key="4">
    <source>
        <dbReference type="Proteomes" id="UP000469452"/>
    </source>
</evidence>
<dbReference type="VEuPathDB" id="FungiDB:H257_11166"/>
<feature type="disulfide bond" evidence="1">
    <location>
        <begin position="297"/>
        <end position="306"/>
    </location>
</feature>